<evidence type="ECO:0000313" key="1">
    <source>
        <dbReference type="EMBL" id="CAK9120200.1"/>
    </source>
</evidence>
<organism evidence="1 2">
    <name type="scientific">Rickettsia helvetica</name>
    <dbReference type="NCBI Taxonomy" id="35789"/>
    <lineage>
        <taxon>Bacteria</taxon>
        <taxon>Pseudomonadati</taxon>
        <taxon>Pseudomonadota</taxon>
        <taxon>Alphaproteobacteria</taxon>
        <taxon>Rickettsiales</taxon>
        <taxon>Rickettsiaceae</taxon>
        <taxon>Rickettsieae</taxon>
        <taxon>Rickettsia</taxon>
        <taxon>spotted fever group</taxon>
    </lineage>
</organism>
<dbReference type="Proteomes" id="UP001642485">
    <property type="component" value="Chromosome"/>
</dbReference>
<accession>A0ABM9NAJ6</accession>
<keyword evidence="2" id="KW-1185">Reference proteome</keyword>
<gene>
    <name evidence="1" type="ORF">OB144RH_02050</name>
</gene>
<reference evidence="1 2" key="1">
    <citation type="submission" date="2024-02" db="EMBL/GenBank/DDBJ databases">
        <authorList>
            <person name="Nijsse B."/>
            <person name="Sprong H."/>
        </authorList>
    </citation>
    <scope>NUCLEOTIDE SEQUENCE [LARGE SCALE GENOMIC DNA]</scope>
    <source>
        <strain evidence="1">OB144</strain>
    </source>
</reference>
<name>A0ABM9NAJ6_RICHE</name>
<protein>
    <submittedName>
        <fullName evidence="1">Uncharacterized protein</fullName>
    </submittedName>
</protein>
<proteinExistence type="predicted"/>
<sequence>MDTKSSLQEGIARMDTESSLRGKTVSFDEAIQLKNANL</sequence>
<dbReference type="EMBL" id="OZ018776">
    <property type="protein sequence ID" value="CAK9120200.1"/>
    <property type="molecule type" value="Genomic_DNA"/>
</dbReference>
<evidence type="ECO:0000313" key="2">
    <source>
        <dbReference type="Proteomes" id="UP001642485"/>
    </source>
</evidence>